<feature type="transmembrane region" description="Helical" evidence="6">
    <location>
        <begin position="91"/>
        <end position="114"/>
    </location>
</feature>
<evidence type="ECO:0000256" key="1">
    <source>
        <dbReference type="ARBA" id="ARBA00004651"/>
    </source>
</evidence>
<proteinExistence type="predicted"/>
<feature type="transmembrane region" description="Helical" evidence="6">
    <location>
        <begin position="168"/>
        <end position="192"/>
    </location>
</feature>
<feature type="transmembrane region" description="Helical" evidence="6">
    <location>
        <begin position="135"/>
        <end position="156"/>
    </location>
</feature>
<evidence type="ECO:0000256" key="5">
    <source>
        <dbReference type="ARBA" id="ARBA00023136"/>
    </source>
</evidence>
<dbReference type="EMBL" id="MPVP01000002">
    <property type="protein sequence ID" value="OMD40577.1"/>
    <property type="molecule type" value="Genomic_DNA"/>
</dbReference>
<keyword evidence="5 6" id="KW-0472">Membrane</keyword>
<dbReference type="Proteomes" id="UP000187158">
    <property type="component" value="Unassembled WGS sequence"/>
</dbReference>
<dbReference type="Pfam" id="PF07690">
    <property type="entry name" value="MFS_1"/>
    <property type="match status" value="1"/>
</dbReference>
<evidence type="ECO:0000256" key="3">
    <source>
        <dbReference type="ARBA" id="ARBA00022692"/>
    </source>
</evidence>
<feature type="transmembrane region" description="Helical" evidence="6">
    <location>
        <begin position="6"/>
        <end position="27"/>
    </location>
</feature>
<dbReference type="RefSeq" id="WP_076217631.1">
    <property type="nucleotide sequence ID" value="NZ_MPVP01000002.1"/>
</dbReference>
<organism evidence="8 9">
    <name type="scientific">Paenibacillus odorifer</name>
    <dbReference type="NCBI Taxonomy" id="189426"/>
    <lineage>
        <taxon>Bacteria</taxon>
        <taxon>Bacillati</taxon>
        <taxon>Bacillota</taxon>
        <taxon>Bacilli</taxon>
        <taxon>Bacillales</taxon>
        <taxon>Paenibacillaceae</taxon>
        <taxon>Paenibacillus</taxon>
    </lineage>
</organism>
<evidence type="ECO:0000313" key="8">
    <source>
        <dbReference type="EMBL" id="OMD40577.1"/>
    </source>
</evidence>
<evidence type="ECO:0000256" key="2">
    <source>
        <dbReference type="ARBA" id="ARBA00022448"/>
    </source>
</evidence>
<feature type="transmembrane region" description="Helical" evidence="6">
    <location>
        <begin position="63"/>
        <end position="85"/>
    </location>
</feature>
<name>A0ABX3H1A4_9BACL</name>
<evidence type="ECO:0000313" key="9">
    <source>
        <dbReference type="Proteomes" id="UP000187158"/>
    </source>
</evidence>
<keyword evidence="9" id="KW-1185">Reference proteome</keyword>
<evidence type="ECO:0000256" key="4">
    <source>
        <dbReference type="ARBA" id="ARBA00022989"/>
    </source>
</evidence>
<accession>A0ABX3H1A4</accession>
<keyword evidence="3 6" id="KW-0812">Transmembrane</keyword>
<dbReference type="InterPro" id="IPR011701">
    <property type="entry name" value="MFS"/>
</dbReference>
<dbReference type="InterPro" id="IPR020846">
    <property type="entry name" value="MFS_dom"/>
</dbReference>
<dbReference type="InterPro" id="IPR036259">
    <property type="entry name" value="MFS_trans_sf"/>
</dbReference>
<gene>
    <name evidence="8" type="ORF">BSO21_00855</name>
</gene>
<comment type="caution">
    <text evidence="8">The sequence shown here is derived from an EMBL/GenBank/DDBJ whole genome shotgun (WGS) entry which is preliminary data.</text>
</comment>
<dbReference type="SUPFAM" id="SSF103473">
    <property type="entry name" value="MFS general substrate transporter"/>
    <property type="match status" value="1"/>
</dbReference>
<keyword evidence="4 6" id="KW-1133">Transmembrane helix</keyword>
<evidence type="ECO:0000256" key="6">
    <source>
        <dbReference type="SAM" id="Phobius"/>
    </source>
</evidence>
<dbReference type="Gene3D" id="1.20.1250.20">
    <property type="entry name" value="MFS general substrate transporter like domains"/>
    <property type="match status" value="1"/>
</dbReference>
<protein>
    <recommendedName>
        <fullName evidence="7">Major facilitator superfamily (MFS) profile domain-containing protein</fullName>
    </recommendedName>
</protein>
<reference evidence="8 9" key="1">
    <citation type="submission" date="2016-11" db="EMBL/GenBank/DDBJ databases">
        <title>Paenibacillus species isolates.</title>
        <authorList>
            <person name="Beno S.M."/>
        </authorList>
    </citation>
    <scope>NUCLEOTIDE SEQUENCE [LARGE SCALE GENOMIC DNA]</scope>
    <source>
        <strain evidence="8 9">FSL H7-0433</strain>
    </source>
</reference>
<dbReference type="PANTHER" id="PTHR42718">
    <property type="entry name" value="MAJOR FACILITATOR SUPERFAMILY MULTIDRUG TRANSPORTER MFSC"/>
    <property type="match status" value="1"/>
</dbReference>
<feature type="domain" description="Major facilitator superfamily (MFS) profile" evidence="7">
    <location>
        <begin position="1"/>
        <end position="194"/>
    </location>
</feature>
<dbReference type="PANTHER" id="PTHR42718:SF24">
    <property type="entry name" value="MAJOR FACILITATOR SUPERFAMILY (MFS) PROFILE DOMAIN-CONTAINING PROTEIN"/>
    <property type="match status" value="1"/>
</dbReference>
<sequence>MYSLTTILGVFTFTSMIGTETLIPVFMQNMLGYNALESGLALLPGCAPDGAMMPASGRLFDKFGIRCLAITGFTIITVTGFLFTQLETGTIYGYVLTVYMIRMIGISLVMMPLMTAGINRLYRKLISHGTAMNNTMRLVGGSIGTTILVTVMFNAITSTGQPMPEDMIGGVYSAFMVATLLALAGAILTLFVKK</sequence>
<comment type="subcellular location">
    <subcellularLocation>
        <location evidence="1">Cell membrane</location>
        <topology evidence="1">Multi-pass membrane protein</topology>
    </subcellularLocation>
</comment>
<evidence type="ECO:0000259" key="7">
    <source>
        <dbReference type="PROSITE" id="PS50850"/>
    </source>
</evidence>
<keyword evidence="2" id="KW-0813">Transport</keyword>
<dbReference type="PROSITE" id="PS50850">
    <property type="entry name" value="MFS"/>
    <property type="match status" value="1"/>
</dbReference>